<dbReference type="InterPro" id="IPR050430">
    <property type="entry name" value="Peptidase_S1"/>
</dbReference>
<keyword evidence="11" id="KW-1185">Reference proteome</keyword>
<dbReference type="AlphaFoldDB" id="A0A225VIJ9"/>
<comment type="subcellular location">
    <subcellularLocation>
        <location evidence="1">Secreted</location>
    </subcellularLocation>
</comment>
<evidence type="ECO:0000256" key="1">
    <source>
        <dbReference type="ARBA" id="ARBA00004613"/>
    </source>
</evidence>
<proteinExistence type="predicted"/>
<keyword evidence="10" id="KW-0645">Protease</keyword>
<evidence type="ECO:0000313" key="10">
    <source>
        <dbReference type="EMBL" id="OWZ05253.1"/>
    </source>
</evidence>
<evidence type="ECO:0000256" key="2">
    <source>
        <dbReference type="ARBA" id="ARBA00022525"/>
    </source>
</evidence>
<dbReference type="PROSITE" id="PS50240">
    <property type="entry name" value="TRYPSIN_DOM"/>
    <property type="match status" value="1"/>
</dbReference>
<keyword evidence="4" id="KW-0843">Virulence</keyword>
<evidence type="ECO:0000256" key="7">
    <source>
        <dbReference type="SAM" id="MobiDB-lite"/>
    </source>
</evidence>
<evidence type="ECO:0000256" key="5">
    <source>
        <dbReference type="ARBA" id="ARBA00023157"/>
    </source>
</evidence>
<reference evidence="11" key="1">
    <citation type="submission" date="2017-03" db="EMBL/GenBank/DDBJ databases">
        <title>Phytopthora megakarya and P. palmivora, two closely related causual agents of cacao black pod achieved similar genome size and gene model numbers by different mechanisms.</title>
        <authorList>
            <person name="Ali S."/>
            <person name="Shao J."/>
            <person name="Larry D.J."/>
            <person name="Kronmiller B."/>
            <person name="Shen D."/>
            <person name="Strem M.D."/>
            <person name="Melnick R.L."/>
            <person name="Guiltinan M.J."/>
            <person name="Tyler B.M."/>
            <person name="Meinhardt L.W."/>
            <person name="Bailey B.A."/>
        </authorList>
    </citation>
    <scope>NUCLEOTIDE SEQUENCE [LARGE SCALE GENOMIC DNA]</scope>
    <source>
        <strain evidence="11">zdho120</strain>
    </source>
</reference>
<dbReference type="GO" id="GO:0004252">
    <property type="term" value="F:serine-type endopeptidase activity"/>
    <property type="evidence" value="ECO:0007669"/>
    <property type="project" value="InterPro"/>
</dbReference>
<feature type="compositionally biased region" description="Polar residues" evidence="7">
    <location>
        <begin position="41"/>
        <end position="55"/>
    </location>
</feature>
<dbReference type="InterPro" id="IPR001254">
    <property type="entry name" value="Trypsin_dom"/>
</dbReference>
<dbReference type="PANTHER" id="PTHR24276">
    <property type="entry name" value="POLYSERASE-RELATED"/>
    <property type="match status" value="1"/>
</dbReference>
<keyword evidence="10" id="KW-0378">Hydrolase</keyword>
<keyword evidence="3 8" id="KW-0732">Signal</keyword>
<keyword evidence="6" id="KW-0325">Glycoprotein</keyword>
<evidence type="ECO:0000256" key="3">
    <source>
        <dbReference type="ARBA" id="ARBA00022729"/>
    </source>
</evidence>
<dbReference type="EMBL" id="NBNE01004531">
    <property type="protein sequence ID" value="OWZ05253.1"/>
    <property type="molecule type" value="Genomic_DNA"/>
</dbReference>
<gene>
    <name evidence="10" type="ORF">PHMEG_00022688</name>
</gene>
<dbReference type="SMART" id="SM00020">
    <property type="entry name" value="Tryp_SPc"/>
    <property type="match status" value="1"/>
</dbReference>
<dbReference type="GO" id="GO:0006508">
    <property type="term" value="P:proteolysis"/>
    <property type="evidence" value="ECO:0007669"/>
    <property type="project" value="UniProtKB-KW"/>
</dbReference>
<dbReference type="GO" id="GO:0005576">
    <property type="term" value="C:extracellular region"/>
    <property type="evidence" value="ECO:0007669"/>
    <property type="project" value="UniProtKB-SubCell"/>
</dbReference>
<dbReference type="Gene3D" id="2.40.10.10">
    <property type="entry name" value="Trypsin-like serine proteases"/>
    <property type="match status" value="1"/>
</dbReference>
<keyword evidence="2" id="KW-0964">Secreted</keyword>
<evidence type="ECO:0000313" key="11">
    <source>
        <dbReference type="Proteomes" id="UP000198211"/>
    </source>
</evidence>
<comment type="caution">
    <text evidence="10">The sequence shown here is derived from an EMBL/GenBank/DDBJ whole genome shotgun (WGS) entry which is preliminary data.</text>
</comment>
<dbReference type="InterPro" id="IPR043504">
    <property type="entry name" value="Peptidase_S1_PA_chymotrypsin"/>
</dbReference>
<evidence type="ECO:0000256" key="8">
    <source>
        <dbReference type="SAM" id="SignalP"/>
    </source>
</evidence>
<dbReference type="Proteomes" id="UP000198211">
    <property type="component" value="Unassembled WGS sequence"/>
</dbReference>
<evidence type="ECO:0000256" key="6">
    <source>
        <dbReference type="ARBA" id="ARBA00023180"/>
    </source>
</evidence>
<dbReference type="InterPro" id="IPR009003">
    <property type="entry name" value="Peptidase_S1_PA"/>
</dbReference>
<dbReference type="PANTHER" id="PTHR24276:SF98">
    <property type="entry name" value="FI18310P1-RELATED"/>
    <property type="match status" value="1"/>
</dbReference>
<dbReference type="STRING" id="4795.A0A225VIJ9"/>
<dbReference type="Pfam" id="PF00089">
    <property type="entry name" value="Trypsin"/>
    <property type="match status" value="1"/>
</dbReference>
<name>A0A225VIJ9_9STRA</name>
<feature type="domain" description="Peptidase S1" evidence="9">
    <location>
        <begin position="48"/>
        <end position="271"/>
    </location>
</feature>
<dbReference type="SUPFAM" id="SSF50494">
    <property type="entry name" value="Trypsin-like serine proteases"/>
    <property type="match status" value="1"/>
</dbReference>
<evidence type="ECO:0000259" key="9">
    <source>
        <dbReference type="PROSITE" id="PS50240"/>
    </source>
</evidence>
<feature type="region of interest" description="Disordered" evidence="7">
    <location>
        <begin position="28"/>
        <end position="55"/>
    </location>
</feature>
<dbReference type="CDD" id="cd00190">
    <property type="entry name" value="Tryp_SPc"/>
    <property type="match status" value="1"/>
</dbReference>
<accession>A0A225VIJ9</accession>
<dbReference type="OrthoDB" id="546450at2759"/>
<dbReference type="PROSITE" id="PS51257">
    <property type="entry name" value="PROKAR_LIPOPROTEIN"/>
    <property type="match status" value="1"/>
</dbReference>
<evidence type="ECO:0000256" key="4">
    <source>
        <dbReference type="ARBA" id="ARBA00023026"/>
    </source>
</evidence>
<keyword evidence="5" id="KW-1015">Disulfide bond</keyword>
<sequence length="276" mass="29471">MKFGSLLLYVASVAMSLACIATHAQDGSTLHNDSKGDLAPTNRTSDTIPTSTNSTVPKGTKTYTVSLQTNALDASFAAGILISPIHVLAGGASIADDIRYATIGSHYNNGTEDGEQIKVVAIINHPNMSEITEYSYDFMILQLEKPSSFKPIAMTDRSDVKVGQIVTKLGWYNTAGQGQNAVELQRADVELISNEECSNQIFVDDSKMCSRPIGTQNACTGDYGGPVIVEGSGGDILVGMVSWGDDCGNPGYPSSYSRISVGREWIDAIIRGNCYH</sequence>
<feature type="chain" id="PRO_5013257140" evidence="8">
    <location>
        <begin position="25"/>
        <end position="276"/>
    </location>
</feature>
<organism evidence="10 11">
    <name type="scientific">Phytophthora megakarya</name>
    <dbReference type="NCBI Taxonomy" id="4795"/>
    <lineage>
        <taxon>Eukaryota</taxon>
        <taxon>Sar</taxon>
        <taxon>Stramenopiles</taxon>
        <taxon>Oomycota</taxon>
        <taxon>Peronosporomycetes</taxon>
        <taxon>Peronosporales</taxon>
        <taxon>Peronosporaceae</taxon>
        <taxon>Phytophthora</taxon>
    </lineage>
</organism>
<protein>
    <submittedName>
        <fullName evidence="10">Serine protease trypsin-like protein</fullName>
    </submittedName>
</protein>
<feature type="signal peptide" evidence="8">
    <location>
        <begin position="1"/>
        <end position="24"/>
    </location>
</feature>